<dbReference type="EMBL" id="BPQB01000052">
    <property type="protein sequence ID" value="GJE95767.1"/>
    <property type="molecule type" value="Genomic_DNA"/>
</dbReference>
<organism evidence="1 2">
    <name type="scientific">Phanerochaete sordida</name>
    <dbReference type="NCBI Taxonomy" id="48140"/>
    <lineage>
        <taxon>Eukaryota</taxon>
        <taxon>Fungi</taxon>
        <taxon>Dikarya</taxon>
        <taxon>Basidiomycota</taxon>
        <taxon>Agaricomycotina</taxon>
        <taxon>Agaricomycetes</taxon>
        <taxon>Polyporales</taxon>
        <taxon>Phanerochaetaceae</taxon>
        <taxon>Phanerochaete</taxon>
    </lineage>
</organism>
<accession>A0A9P3GHL6</accession>
<protein>
    <recommendedName>
        <fullName evidence="3">PARP catalytic domain-containing protein</fullName>
    </recommendedName>
</protein>
<evidence type="ECO:0000313" key="1">
    <source>
        <dbReference type="EMBL" id="GJE95767.1"/>
    </source>
</evidence>
<dbReference type="AlphaFoldDB" id="A0A9P3GHL6"/>
<dbReference type="Proteomes" id="UP000703269">
    <property type="component" value="Unassembled WGS sequence"/>
</dbReference>
<sequence>MPSIYKIYRITCSAQYIERFESYKAQIERRTGYSDANCIRSWHGTVRGCRVGDRDDGTALCPPSRCSLCSIIEDSYGASSESSGERRHAWGRFGTGIYTTCTSSKAFDSAKEKGGSDYTALLLNEVTMGEPYYSERNLDDLKKVGLTVLYVGSSAHSTTTAPFRLRLRRRSAWA</sequence>
<keyword evidence="2" id="KW-1185">Reference proteome</keyword>
<reference evidence="1 2" key="1">
    <citation type="submission" date="2021-08" db="EMBL/GenBank/DDBJ databases">
        <title>Draft Genome Sequence of Phanerochaete sordida strain YK-624.</title>
        <authorList>
            <person name="Mori T."/>
            <person name="Dohra H."/>
            <person name="Suzuki T."/>
            <person name="Kawagishi H."/>
            <person name="Hirai H."/>
        </authorList>
    </citation>
    <scope>NUCLEOTIDE SEQUENCE [LARGE SCALE GENOMIC DNA]</scope>
    <source>
        <strain evidence="1 2">YK-624</strain>
    </source>
</reference>
<comment type="caution">
    <text evidence="1">The sequence shown here is derived from an EMBL/GenBank/DDBJ whole genome shotgun (WGS) entry which is preliminary data.</text>
</comment>
<evidence type="ECO:0000313" key="2">
    <source>
        <dbReference type="Proteomes" id="UP000703269"/>
    </source>
</evidence>
<evidence type="ECO:0008006" key="3">
    <source>
        <dbReference type="Google" id="ProtNLM"/>
    </source>
</evidence>
<gene>
    <name evidence="1" type="ORF">PsYK624_119540</name>
</gene>
<dbReference type="OrthoDB" id="9514740at2759"/>
<proteinExistence type="predicted"/>
<dbReference type="Gene3D" id="3.90.228.10">
    <property type="match status" value="1"/>
</dbReference>
<dbReference type="SUPFAM" id="SSF56399">
    <property type="entry name" value="ADP-ribosylation"/>
    <property type="match status" value="1"/>
</dbReference>
<name>A0A9P3GHL6_9APHY</name>